<proteinExistence type="predicted"/>
<dbReference type="Gene3D" id="2.10.70.50">
    <property type="match status" value="1"/>
</dbReference>
<organism evidence="2 3">
    <name type="scientific">Bacillus atrophaeus (strain 1942)</name>
    <dbReference type="NCBI Taxonomy" id="720555"/>
    <lineage>
        <taxon>Bacteria</taxon>
        <taxon>Bacillati</taxon>
        <taxon>Bacillota</taxon>
        <taxon>Bacilli</taxon>
        <taxon>Bacillales</taxon>
        <taxon>Bacillaceae</taxon>
        <taxon>Bacillus</taxon>
    </lineage>
</organism>
<dbReference type="RefSeq" id="WP_003325940.1">
    <property type="nucleotide sequence ID" value="NC_014639.1"/>
</dbReference>
<evidence type="ECO:0000313" key="2">
    <source>
        <dbReference type="EMBL" id="ADP32467.1"/>
    </source>
</evidence>
<dbReference type="SUPFAM" id="SSF159006">
    <property type="entry name" value="YopX-like"/>
    <property type="match status" value="1"/>
</dbReference>
<dbReference type="Proteomes" id="UP000006867">
    <property type="component" value="Chromosome"/>
</dbReference>
<evidence type="ECO:0000313" key="3">
    <source>
        <dbReference type="Proteomes" id="UP000006867"/>
    </source>
</evidence>
<dbReference type="Gene3D" id="2.30.30.290">
    <property type="entry name" value="YopX-like domains"/>
    <property type="match status" value="1"/>
</dbReference>
<keyword evidence="3" id="KW-1185">Reference proteome</keyword>
<reference evidence="2 3" key="1">
    <citation type="journal article" date="2011" name="Front. Microbiol.">
        <title>Genomic signatures of strain selection and enhancement in Bacillus atrophaeus var. globigii, a historical biowarfare simulant.</title>
        <authorList>
            <person name="Gibbons H.S."/>
            <person name="Broomall S.M."/>
            <person name="McNew L.A."/>
            <person name="Daligault H."/>
            <person name="Chapman C."/>
            <person name="Bruce D."/>
            <person name="Karavis M."/>
            <person name="Krepps M."/>
            <person name="McGregor P.A."/>
            <person name="Hong C."/>
            <person name="Park K.H."/>
            <person name="Akmal A."/>
            <person name="Feldman A."/>
            <person name="Lin J.S."/>
            <person name="Chang W.E."/>
            <person name="Higgs B.W."/>
            <person name="Demirev P."/>
            <person name="Lindquist J."/>
            <person name="Liem A."/>
            <person name="Fochler E."/>
            <person name="Read T.D."/>
            <person name="Tapia R."/>
            <person name="Johnson S."/>
            <person name="Bishop-Lilly K.A."/>
            <person name="Detter C."/>
            <person name="Han C."/>
            <person name="Sozhamannan S."/>
            <person name="Rosenzweig C.N."/>
            <person name="Skowronski E.W."/>
        </authorList>
    </citation>
    <scope>NUCLEOTIDE SEQUENCE [LARGE SCALE GENOMIC DNA]</scope>
    <source>
        <strain evidence="2 3">1942</strain>
    </source>
</reference>
<dbReference type="InterPro" id="IPR019096">
    <property type="entry name" value="YopX_protein"/>
</dbReference>
<protein>
    <recommendedName>
        <fullName evidence="1">YopX protein domain-containing protein</fullName>
    </recommendedName>
</protein>
<sequence>MNTAYRVWDGEQMHFWDDEGLSLVITGGGWSLYRHTNFSLHPIRLSDSTQKNAALMWGTGLKDNNNREIYEGDIVCSEEYDRNFAVEYARDWSCFAYNRAASITDRILSLDRAGLYSEVIGDVYQNPELLEGAE</sequence>
<dbReference type="Pfam" id="PF09643">
    <property type="entry name" value="YopX"/>
    <property type="match status" value="1"/>
</dbReference>
<evidence type="ECO:0000259" key="1">
    <source>
        <dbReference type="Pfam" id="PF09643"/>
    </source>
</evidence>
<dbReference type="EMBL" id="CP002207">
    <property type="protein sequence ID" value="ADP32467.1"/>
    <property type="molecule type" value="Genomic_DNA"/>
</dbReference>
<feature type="domain" description="YopX protein" evidence="1">
    <location>
        <begin position="5"/>
        <end position="131"/>
    </location>
</feature>
<accession>A0ABM5LXR6</accession>
<name>A0ABM5LXR6_BACA1</name>
<gene>
    <name evidence="2" type="ordered locus">BATR1942_07640</name>
</gene>
<dbReference type="InterPro" id="IPR023385">
    <property type="entry name" value="YopX-like_C"/>
</dbReference>